<keyword evidence="2" id="KW-1185">Reference proteome</keyword>
<evidence type="ECO:0000313" key="1">
    <source>
        <dbReference type="EMBL" id="PKQ46712.1"/>
    </source>
</evidence>
<dbReference type="EMBL" id="PJEO01000009">
    <property type="protein sequence ID" value="PKQ46712.1"/>
    <property type="molecule type" value="Genomic_DNA"/>
</dbReference>
<dbReference type="RefSeq" id="WP_106658152.1">
    <property type="nucleotide sequence ID" value="NZ_PJEO01000009.1"/>
</dbReference>
<evidence type="ECO:0000313" key="2">
    <source>
        <dbReference type="Proteomes" id="UP000233435"/>
    </source>
</evidence>
<protein>
    <recommendedName>
        <fullName evidence="3">Nucleotide-diphospho-sugar transferase domain-containing protein</fullName>
    </recommendedName>
</protein>
<evidence type="ECO:0008006" key="3">
    <source>
        <dbReference type="Google" id="ProtNLM"/>
    </source>
</evidence>
<name>A0A2N3HP57_9FLAO</name>
<dbReference type="OrthoDB" id="186344at2"/>
<dbReference type="AlphaFoldDB" id="A0A2N3HP57"/>
<dbReference type="Proteomes" id="UP000233435">
    <property type="component" value="Unassembled WGS sequence"/>
</dbReference>
<dbReference type="Gene3D" id="3.90.550.10">
    <property type="entry name" value="Spore Coat Polysaccharide Biosynthesis Protein SpsA, Chain A"/>
    <property type="match status" value="1"/>
</dbReference>
<reference evidence="1 2" key="1">
    <citation type="submission" date="2017-12" db="EMBL/GenBank/DDBJ databases">
        <title>Confluentibacter flavum sp. nov., isolated from the saline lake.</title>
        <authorList>
            <person name="Yu L."/>
        </authorList>
    </citation>
    <scope>NUCLEOTIDE SEQUENCE [LARGE SCALE GENOMIC DNA]</scope>
    <source>
        <strain evidence="1 2">3B</strain>
    </source>
</reference>
<proteinExistence type="predicted"/>
<accession>A0A2N3HP57</accession>
<comment type="caution">
    <text evidence="1">The sequence shown here is derived from an EMBL/GenBank/DDBJ whole genome shotgun (WGS) entry which is preliminary data.</text>
</comment>
<sequence length="282" mass="33366">MRKCTFCTIITADYLPFARTLWESLMTIDKNIELYVLVCDSKTRTKESNLIFLNIDDLAKDSRCQRLLEKYGITDEFRWSMKPILMSFLLNQCCEKIIYVDSDIHFYNDFTFLFSELDAFKIIITPHWRSYDPKKDSNNFEKNFNEGLYNAGFIGANKNSLDLLDTLFEMCFYKCEKNRNLSLYDDQKYFDLLPLLDEHVKIIRHKGCNVAEWNMVECPRSLINGEVIISGKYPIIFIHFVTYTIKRALNGEDSLLEPYVKSYRDLIMKYHPKKLDIIKNVT</sequence>
<gene>
    <name evidence="1" type="ORF">CSW08_01550</name>
</gene>
<dbReference type="SUPFAM" id="SSF53448">
    <property type="entry name" value="Nucleotide-diphospho-sugar transferases"/>
    <property type="match status" value="1"/>
</dbReference>
<organism evidence="1 2">
    <name type="scientific">Confluentibacter flavum</name>
    <dbReference type="NCBI Taxonomy" id="1909700"/>
    <lineage>
        <taxon>Bacteria</taxon>
        <taxon>Pseudomonadati</taxon>
        <taxon>Bacteroidota</taxon>
        <taxon>Flavobacteriia</taxon>
        <taxon>Flavobacteriales</taxon>
        <taxon>Flavobacteriaceae</taxon>
        <taxon>Confluentibacter</taxon>
    </lineage>
</organism>
<dbReference type="InterPro" id="IPR029044">
    <property type="entry name" value="Nucleotide-diphossugar_trans"/>
</dbReference>